<proteinExistence type="predicted"/>
<dbReference type="Pfam" id="PF00005">
    <property type="entry name" value="ABC_tran"/>
    <property type="match status" value="1"/>
</dbReference>
<dbReference type="OrthoDB" id="311344at2"/>
<protein>
    <submittedName>
        <fullName evidence="10">Putative ABC-type transport system</fullName>
    </submittedName>
</protein>
<evidence type="ECO:0000256" key="5">
    <source>
        <dbReference type="ARBA" id="ARBA00022989"/>
    </source>
</evidence>
<feature type="transmembrane region" description="Helical" evidence="7">
    <location>
        <begin position="21"/>
        <end position="46"/>
    </location>
</feature>
<dbReference type="GO" id="GO:0005886">
    <property type="term" value="C:plasma membrane"/>
    <property type="evidence" value="ECO:0007669"/>
    <property type="project" value="UniProtKB-SubCell"/>
</dbReference>
<dbReference type="InterPro" id="IPR011527">
    <property type="entry name" value="ABC1_TM_dom"/>
</dbReference>
<dbReference type="PROSITE" id="PS50893">
    <property type="entry name" value="ABC_TRANSPORTER_2"/>
    <property type="match status" value="1"/>
</dbReference>
<dbReference type="InterPro" id="IPR036640">
    <property type="entry name" value="ABC1_TM_sf"/>
</dbReference>
<feature type="transmembrane region" description="Helical" evidence="7">
    <location>
        <begin position="246"/>
        <end position="265"/>
    </location>
</feature>
<keyword evidence="6 7" id="KW-0472">Membrane</keyword>
<evidence type="ECO:0000256" key="3">
    <source>
        <dbReference type="ARBA" id="ARBA00022741"/>
    </source>
</evidence>
<comment type="subcellular location">
    <subcellularLocation>
        <location evidence="1">Cell membrane</location>
        <topology evidence="1">Multi-pass membrane protein</topology>
    </subcellularLocation>
</comment>
<evidence type="ECO:0000259" key="8">
    <source>
        <dbReference type="PROSITE" id="PS50893"/>
    </source>
</evidence>
<evidence type="ECO:0000313" key="11">
    <source>
        <dbReference type="Proteomes" id="UP000289775"/>
    </source>
</evidence>
<feature type="transmembrane region" description="Helical" evidence="7">
    <location>
        <begin position="156"/>
        <end position="176"/>
    </location>
</feature>
<dbReference type="PROSITE" id="PS50929">
    <property type="entry name" value="ABC_TM1F"/>
    <property type="match status" value="1"/>
</dbReference>
<dbReference type="Gene3D" id="1.20.1560.10">
    <property type="entry name" value="ABC transporter type 1, transmembrane domain"/>
    <property type="match status" value="1"/>
</dbReference>
<dbReference type="InterPro" id="IPR003593">
    <property type="entry name" value="AAA+_ATPase"/>
</dbReference>
<keyword evidence="2 7" id="KW-0812">Transmembrane</keyword>
<dbReference type="SUPFAM" id="SSF90123">
    <property type="entry name" value="ABC transporter transmembrane region"/>
    <property type="match status" value="1"/>
</dbReference>
<evidence type="ECO:0000259" key="9">
    <source>
        <dbReference type="PROSITE" id="PS50929"/>
    </source>
</evidence>
<dbReference type="PANTHER" id="PTHR43394">
    <property type="entry name" value="ATP-DEPENDENT PERMEASE MDL1, MITOCHONDRIAL"/>
    <property type="match status" value="1"/>
</dbReference>
<sequence>MTPLKRFYNLLKLDKKDIYQIIFYAAFSGLISLSLPLGVQAIVNFIQGGQISISWIVLIIIVTLGVALVGILTLMQLRITENLQQKIFIRSSFEFAYRLPKLSFNALYDKYPPEVANRFFDTLTIQKGTSKLLLDFTTALLQVSLGLILLSLYHPFFIIFGVLLVGILYIIFKFSFQEGLNTSLKESTFKYKVAYWLQEIARNKNTFGRKSNFDFSLNKNDKLVNNYVSFREKHFNVIKRQFSQLILYKVFITAGLLSVGGFLVLSQKMNIGQFVAAEIIILLIINSVEKIIIGLETLYDVLTAVEKIGVVTDLEIQEDFKSTKADLFENDITLETEEMSYRYPDNDIDIIKKVSLKILPSEKVFITGNNNSGKTTLVRLLSGFLIPSSGTLYANDNIIKKSDNGCYKDRIGVVMQDDTLFEGTLLENLTFNNPYIQGEDIKWALNAVGLTTIVKRLPMGLETQINPDGRQLTRSVIQKIMIARAIITRPKILFLEEPTISMDTESAKKITNFLVSPQNNWTVIVSSVDQYWEKTCDRLIEMNNGEIVNDIKITGNA</sequence>
<reference evidence="10 11" key="1">
    <citation type="submission" date="2014-12" db="EMBL/GenBank/DDBJ databases">
        <title>Genome sequence of Flavobacterium beibuense RSKm HC5.</title>
        <authorList>
            <person name="Kim J.F."/>
            <person name="Song J.Y."/>
            <person name="Kwak M.-J."/>
            <person name="Lee S.-W."/>
        </authorList>
    </citation>
    <scope>NUCLEOTIDE SEQUENCE [LARGE SCALE GENOMIC DNA]</scope>
    <source>
        <strain evidence="10 11">RSKm HC5</strain>
    </source>
</reference>
<dbReference type="SMART" id="SM00382">
    <property type="entry name" value="AAA"/>
    <property type="match status" value="1"/>
</dbReference>
<dbReference type="InterPro" id="IPR027417">
    <property type="entry name" value="P-loop_NTPase"/>
</dbReference>
<dbReference type="EMBL" id="JUIW01000002">
    <property type="protein sequence ID" value="RYJ44892.1"/>
    <property type="molecule type" value="Genomic_DNA"/>
</dbReference>
<evidence type="ECO:0000256" key="1">
    <source>
        <dbReference type="ARBA" id="ARBA00004651"/>
    </source>
</evidence>
<accession>A0A444WGH9</accession>
<organism evidence="10 11">
    <name type="scientific">Flavobacterium beibuense</name>
    <dbReference type="NCBI Taxonomy" id="657326"/>
    <lineage>
        <taxon>Bacteria</taxon>
        <taxon>Pseudomonadati</taxon>
        <taxon>Bacteroidota</taxon>
        <taxon>Flavobacteriia</taxon>
        <taxon>Flavobacteriales</taxon>
        <taxon>Flavobacteriaceae</taxon>
        <taxon>Flavobacterium</taxon>
    </lineage>
</organism>
<dbReference type="GO" id="GO:0005524">
    <property type="term" value="F:ATP binding"/>
    <property type="evidence" value="ECO:0007669"/>
    <property type="project" value="UniProtKB-KW"/>
</dbReference>
<comment type="caution">
    <text evidence="10">The sequence shown here is derived from an EMBL/GenBank/DDBJ whole genome shotgun (WGS) entry which is preliminary data.</text>
</comment>
<dbReference type="RefSeq" id="WP_129749706.1">
    <property type="nucleotide sequence ID" value="NZ_JUIW01000002.1"/>
</dbReference>
<evidence type="ECO:0000256" key="4">
    <source>
        <dbReference type="ARBA" id="ARBA00022840"/>
    </source>
</evidence>
<name>A0A444WGH9_9FLAO</name>
<dbReference type="Gene3D" id="3.40.50.300">
    <property type="entry name" value="P-loop containing nucleotide triphosphate hydrolases"/>
    <property type="match status" value="1"/>
</dbReference>
<dbReference type="InterPro" id="IPR003439">
    <property type="entry name" value="ABC_transporter-like_ATP-bd"/>
</dbReference>
<keyword evidence="3" id="KW-0547">Nucleotide-binding</keyword>
<dbReference type="SUPFAM" id="SSF52540">
    <property type="entry name" value="P-loop containing nucleoside triphosphate hydrolases"/>
    <property type="match status" value="1"/>
</dbReference>
<evidence type="ECO:0000256" key="2">
    <source>
        <dbReference type="ARBA" id="ARBA00022692"/>
    </source>
</evidence>
<keyword evidence="5 7" id="KW-1133">Transmembrane helix</keyword>
<evidence type="ECO:0000313" key="10">
    <source>
        <dbReference type="EMBL" id="RYJ44892.1"/>
    </source>
</evidence>
<evidence type="ECO:0000256" key="7">
    <source>
        <dbReference type="SAM" id="Phobius"/>
    </source>
</evidence>
<keyword evidence="4" id="KW-0067">ATP-binding</keyword>
<feature type="transmembrane region" description="Helical" evidence="7">
    <location>
        <begin position="52"/>
        <end position="75"/>
    </location>
</feature>
<feature type="domain" description="ABC transmembrane type-1" evidence="9">
    <location>
        <begin position="21"/>
        <end position="300"/>
    </location>
</feature>
<dbReference type="Proteomes" id="UP000289775">
    <property type="component" value="Unassembled WGS sequence"/>
</dbReference>
<dbReference type="AlphaFoldDB" id="A0A444WGH9"/>
<dbReference type="PANTHER" id="PTHR43394:SF4">
    <property type="entry name" value="TOXIN SECRETION ABC TRANSPORTER ATP-BINDING PROTEIN"/>
    <property type="match status" value="1"/>
</dbReference>
<dbReference type="GO" id="GO:0015421">
    <property type="term" value="F:ABC-type oligopeptide transporter activity"/>
    <property type="evidence" value="ECO:0007669"/>
    <property type="project" value="TreeGrafter"/>
</dbReference>
<gene>
    <name evidence="10" type="ORF">NU09_0526</name>
</gene>
<dbReference type="GO" id="GO:0016887">
    <property type="term" value="F:ATP hydrolysis activity"/>
    <property type="evidence" value="ECO:0007669"/>
    <property type="project" value="InterPro"/>
</dbReference>
<feature type="domain" description="ABC transporter" evidence="8">
    <location>
        <begin position="334"/>
        <end position="557"/>
    </location>
</feature>
<feature type="transmembrane region" description="Helical" evidence="7">
    <location>
        <begin position="132"/>
        <end position="150"/>
    </location>
</feature>
<dbReference type="InterPro" id="IPR039421">
    <property type="entry name" value="Type_1_exporter"/>
</dbReference>
<keyword evidence="11" id="KW-1185">Reference proteome</keyword>
<evidence type="ECO:0000256" key="6">
    <source>
        <dbReference type="ARBA" id="ARBA00023136"/>
    </source>
</evidence>